<evidence type="ECO:0000313" key="1">
    <source>
        <dbReference type="EMBL" id="KKK73293.1"/>
    </source>
</evidence>
<dbReference type="AlphaFoldDB" id="A0A0F8XWE4"/>
<feature type="non-terminal residue" evidence="1">
    <location>
        <position position="1"/>
    </location>
</feature>
<sequence>IDTDIPGNVTPPPAVGLRVNEPMDFTQKTLMGGIIDLFQSTLGSFIVPFKDWAASVDNLLGTRIFMEVYTNTQTAAGKSLARAMPWLRKLQEVEKIAKDAKLSRSDMEMVFDYIETRSIDDLLGSHLKGKGPLKSRSATEMEVSSYELLKELDIGTQRLYEYIRIRNQLFWAEARRLKTNVENLDPTIKRAIENEIISKKDMTPNEMAGVQIFDFVRTQDLNDLALDVVTRLVEADRGGALSQVDFAAKNKMNAAQIRVANEIIKLQDDIARIPDIPIEDAQLIRGYMAHYAEQQTASPEGSILNQGGVSRERQFVNSMIRSGETNVYDRNPISVTSRYIKNAFDAVEFNDAWNSAKRYVDNELGGQFGREGSLASWVAKSYLNDIR</sequence>
<name>A0A0F8XWE4_9ZZZZ</name>
<reference evidence="1" key="1">
    <citation type="journal article" date="2015" name="Nature">
        <title>Complex archaea that bridge the gap between prokaryotes and eukaryotes.</title>
        <authorList>
            <person name="Spang A."/>
            <person name="Saw J.H."/>
            <person name="Jorgensen S.L."/>
            <person name="Zaremba-Niedzwiedzka K."/>
            <person name="Martijn J."/>
            <person name="Lind A.E."/>
            <person name="van Eijk R."/>
            <person name="Schleper C."/>
            <person name="Guy L."/>
            <person name="Ettema T.J."/>
        </authorList>
    </citation>
    <scope>NUCLEOTIDE SEQUENCE</scope>
</reference>
<comment type="caution">
    <text evidence="1">The sequence shown here is derived from an EMBL/GenBank/DDBJ whole genome shotgun (WGS) entry which is preliminary data.</text>
</comment>
<accession>A0A0F8XWE4</accession>
<protein>
    <submittedName>
        <fullName evidence="1">Uncharacterized protein</fullName>
    </submittedName>
</protein>
<feature type="non-terminal residue" evidence="1">
    <location>
        <position position="387"/>
    </location>
</feature>
<proteinExistence type="predicted"/>
<dbReference type="EMBL" id="LAZR01056848">
    <property type="protein sequence ID" value="KKK73293.1"/>
    <property type="molecule type" value="Genomic_DNA"/>
</dbReference>
<gene>
    <name evidence="1" type="ORF">LCGC14_2895280</name>
</gene>
<organism evidence="1">
    <name type="scientific">marine sediment metagenome</name>
    <dbReference type="NCBI Taxonomy" id="412755"/>
    <lineage>
        <taxon>unclassified sequences</taxon>
        <taxon>metagenomes</taxon>
        <taxon>ecological metagenomes</taxon>
    </lineage>
</organism>